<keyword evidence="1" id="KW-0472">Membrane</keyword>
<accession>A0ABQ2P3L1</accession>
<proteinExistence type="predicted"/>
<dbReference type="EMBL" id="BMLX01000001">
    <property type="protein sequence ID" value="GGP17543.1"/>
    <property type="molecule type" value="Genomic_DNA"/>
</dbReference>
<protein>
    <submittedName>
        <fullName evidence="2">Uncharacterized protein</fullName>
    </submittedName>
</protein>
<evidence type="ECO:0000256" key="1">
    <source>
        <dbReference type="SAM" id="Phobius"/>
    </source>
</evidence>
<feature type="transmembrane region" description="Helical" evidence="1">
    <location>
        <begin position="21"/>
        <end position="38"/>
    </location>
</feature>
<evidence type="ECO:0000313" key="3">
    <source>
        <dbReference type="Proteomes" id="UP000637267"/>
    </source>
</evidence>
<keyword evidence="3" id="KW-1185">Reference proteome</keyword>
<evidence type="ECO:0000313" key="2">
    <source>
        <dbReference type="EMBL" id="GGP17543.1"/>
    </source>
</evidence>
<keyword evidence="1" id="KW-1133">Transmembrane helix</keyword>
<name>A0ABQ2P3L1_9NEIS</name>
<keyword evidence="1" id="KW-0812">Transmembrane</keyword>
<comment type="caution">
    <text evidence="2">The sequence shown here is derived from an EMBL/GenBank/DDBJ whole genome shotgun (WGS) entry which is preliminary data.</text>
</comment>
<dbReference type="Proteomes" id="UP000637267">
    <property type="component" value="Unassembled WGS sequence"/>
</dbReference>
<reference evidence="3" key="1">
    <citation type="journal article" date="2019" name="Int. J. Syst. Evol. Microbiol.">
        <title>The Global Catalogue of Microorganisms (GCM) 10K type strain sequencing project: providing services to taxonomists for standard genome sequencing and annotation.</title>
        <authorList>
            <consortium name="The Broad Institute Genomics Platform"/>
            <consortium name="The Broad Institute Genome Sequencing Center for Infectious Disease"/>
            <person name="Wu L."/>
            <person name="Ma J."/>
        </authorList>
    </citation>
    <scope>NUCLEOTIDE SEQUENCE [LARGE SCALE GENOMIC DNA]</scope>
    <source>
        <strain evidence="3">CGMCC 1.8859</strain>
    </source>
</reference>
<sequence length="81" mass="9092">MHNAESPRMPARTYIYKRRTITCLPGTIVTGFICPFVISDAGTQWSGTPPLRFPSLNVCRTSEEAVKHAHEYAKAWIDANL</sequence>
<organism evidence="2 3">
    <name type="scientific">Silvimonas iriomotensis</name>
    <dbReference type="NCBI Taxonomy" id="449662"/>
    <lineage>
        <taxon>Bacteria</taxon>
        <taxon>Pseudomonadati</taxon>
        <taxon>Pseudomonadota</taxon>
        <taxon>Betaproteobacteria</taxon>
        <taxon>Neisseriales</taxon>
        <taxon>Chitinibacteraceae</taxon>
        <taxon>Silvimonas</taxon>
    </lineage>
</organism>
<gene>
    <name evidence="2" type="ORF">GCM10010970_00260</name>
</gene>